<dbReference type="RefSeq" id="XP_053070865.1">
    <property type="nucleotide sequence ID" value="XM_053214890.1"/>
</dbReference>
<protein>
    <submittedName>
        <fullName evidence="3">Uncharacterized protein LOC128313992</fullName>
    </submittedName>
</protein>
<feature type="compositionally biased region" description="Low complexity" evidence="1">
    <location>
        <begin position="115"/>
        <end position="128"/>
    </location>
</feature>
<evidence type="ECO:0000256" key="1">
    <source>
        <dbReference type="SAM" id="MobiDB-lite"/>
    </source>
</evidence>
<sequence>MLPWFPLPPLKAPGTESVFLDASPSPPCGWPGAPNRHLVSHPMTQVPFAPLVPFYRQPLWAGNEPALGSRPSRTAAGRGGRGSILDALWTREKPWSQSPQKPLFQLWQPTSDHQPGAGATTTGAAVGATPGGGTPGSWWGGGSWVPDQGAGRREDMTRLGRRAMNGGRVIEPSCAGTVGTAHLFLPVPLARHTYYSLAGSPFFKWNTWQEPKMRNILDGPALRSPHSTPFLPQNEDLMAGAPVAILEHVVHLRVDGAPKWQSRKMEV</sequence>
<proteinExistence type="predicted"/>
<dbReference type="Proteomes" id="UP001652583">
    <property type="component" value="Chromosome C1"/>
</dbReference>
<accession>A0ABM3PGQ8</accession>
<dbReference type="GeneID" id="128313992"/>
<reference evidence="3" key="2">
    <citation type="submission" date="2025-08" db="UniProtKB">
        <authorList>
            <consortium name="RefSeq"/>
        </authorList>
    </citation>
    <scope>IDENTIFICATION</scope>
    <source>
        <tissue evidence="3">Blood</tissue>
    </source>
</reference>
<evidence type="ECO:0000313" key="2">
    <source>
        <dbReference type="Proteomes" id="UP001652583"/>
    </source>
</evidence>
<name>A0ABM3PGQ8_ACIJB</name>
<evidence type="ECO:0000313" key="3">
    <source>
        <dbReference type="RefSeq" id="XP_053070865.1"/>
    </source>
</evidence>
<reference evidence="2" key="1">
    <citation type="submission" date="2025-05" db="UniProtKB">
        <authorList>
            <consortium name="RefSeq"/>
        </authorList>
    </citation>
    <scope>NUCLEOTIDE SEQUENCE [LARGE SCALE GENOMIC DNA]</scope>
</reference>
<gene>
    <name evidence="3" type="primary">LOC128313992</name>
</gene>
<feature type="compositionally biased region" description="Gly residues" evidence="1">
    <location>
        <begin position="129"/>
        <end position="143"/>
    </location>
</feature>
<keyword evidence="2" id="KW-1185">Reference proteome</keyword>
<feature type="region of interest" description="Disordered" evidence="1">
    <location>
        <begin position="106"/>
        <end position="151"/>
    </location>
</feature>
<organism evidence="2 3">
    <name type="scientific">Acinonyx jubatus</name>
    <name type="common">Cheetah</name>
    <dbReference type="NCBI Taxonomy" id="32536"/>
    <lineage>
        <taxon>Eukaryota</taxon>
        <taxon>Metazoa</taxon>
        <taxon>Chordata</taxon>
        <taxon>Craniata</taxon>
        <taxon>Vertebrata</taxon>
        <taxon>Euteleostomi</taxon>
        <taxon>Mammalia</taxon>
        <taxon>Eutheria</taxon>
        <taxon>Laurasiatheria</taxon>
        <taxon>Carnivora</taxon>
        <taxon>Feliformia</taxon>
        <taxon>Felidae</taxon>
        <taxon>Felinae</taxon>
        <taxon>Acinonyx</taxon>
    </lineage>
</organism>